<protein>
    <submittedName>
        <fullName evidence="9">Sorting nexin-20</fullName>
    </submittedName>
</protein>
<feature type="domain" description="PX" evidence="7">
    <location>
        <begin position="12"/>
        <end position="129"/>
    </location>
</feature>
<dbReference type="Proteomes" id="UP000504635">
    <property type="component" value="Unplaced"/>
</dbReference>
<keyword evidence="8" id="KW-1185">Reference proteome</keyword>
<keyword evidence="4" id="KW-0653">Protein transport</keyword>
<evidence type="ECO:0000256" key="5">
    <source>
        <dbReference type="ARBA" id="ARBA00023121"/>
    </source>
</evidence>
<gene>
    <name evidence="9" type="primary">LOC115878761</name>
</gene>
<dbReference type="FunCoup" id="A0A6J2XJD5">
    <property type="interactions" value="48"/>
</dbReference>
<dbReference type="RefSeq" id="XP_030751211.1">
    <property type="nucleotide sequence ID" value="XM_030895351.1"/>
</dbReference>
<dbReference type="Gene3D" id="3.30.1520.10">
    <property type="entry name" value="Phox-like domain"/>
    <property type="match status" value="1"/>
</dbReference>
<evidence type="ECO:0000259" key="7">
    <source>
        <dbReference type="PROSITE" id="PS50195"/>
    </source>
</evidence>
<dbReference type="Pfam" id="PF00787">
    <property type="entry name" value="PX"/>
    <property type="match status" value="1"/>
</dbReference>
<keyword evidence="3" id="KW-0967">Endosome</keyword>
<reference evidence="9" key="1">
    <citation type="submission" date="2025-08" db="UniProtKB">
        <authorList>
            <consortium name="RefSeq"/>
        </authorList>
    </citation>
    <scope>IDENTIFICATION</scope>
    <source>
        <tissue evidence="9">Gonads</tissue>
    </source>
</reference>
<dbReference type="InterPro" id="IPR001683">
    <property type="entry name" value="PX_dom"/>
</dbReference>
<keyword evidence="2" id="KW-0813">Transport</keyword>
<evidence type="ECO:0000313" key="8">
    <source>
        <dbReference type="Proteomes" id="UP000504635"/>
    </source>
</evidence>
<dbReference type="GeneID" id="115878761"/>
<name>A0A6J2XJD5_SITOR</name>
<dbReference type="KEGG" id="soy:115878761"/>
<organism evidence="8 9">
    <name type="scientific">Sitophilus oryzae</name>
    <name type="common">Rice weevil</name>
    <name type="synonym">Curculio oryzae</name>
    <dbReference type="NCBI Taxonomy" id="7048"/>
    <lineage>
        <taxon>Eukaryota</taxon>
        <taxon>Metazoa</taxon>
        <taxon>Ecdysozoa</taxon>
        <taxon>Arthropoda</taxon>
        <taxon>Hexapoda</taxon>
        <taxon>Insecta</taxon>
        <taxon>Pterygota</taxon>
        <taxon>Neoptera</taxon>
        <taxon>Endopterygota</taxon>
        <taxon>Coleoptera</taxon>
        <taxon>Polyphaga</taxon>
        <taxon>Cucujiformia</taxon>
        <taxon>Curculionidae</taxon>
        <taxon>Dryophthorinae</taxon>
        <taxon>Sitophilus</taxon>
    </lineage>
</organism>
<dbReference type="GO" id="GO:0015031">
    <property type="term" value="P:protein transport"/>
    <property type="evidence" value="ECO:0007669"/>
    <property type="project" value="UniProtKB-KW"/>
</dbReference>
<accession>A0A6J2XJD5</accession>
<dbReference type="InterPro" id="IPR039937">
    <property type="entry name" value="SNX20/SNX21"/>
</dbReference>
<keyword evidence="5" id="KW-0446">Lipid-binding</keyword>
<dbReference type="CTD" id="90203"/>
<dbReference type="SUPFAM" id="SSF64268">
    <property type="entry name" value="PX domain"/>
    <property type="match status" value="1"/>
</dbReference>
<evidence type="ECO:0000256" key="6">
    <source>
        <dbReference type="ARBA" id="ARBA00023136"/>
    </source>
</evidence>
<dbReference type="PANTHER" id="PTHR20939:SF11">
    <property type="entry name" value="LD12265P"/>
    <property type="match status" value="1"/>
</dbReference>
<sequence>MTQILSSEKQGLIFEIRSARIVEETEETRKHVLYTVQVRFLTGNDDMSPSVIERRYTHFFNLYESLYENYPLLIQDIVFPRKVLFGNFENELISNRSMQFEGLLNYIASKSILRSSKAMQVFLQEPELSIAKEYIQEDNYKSAYEVLEKNFKLINKVCLDRSPAVILTLSKLVGVLAKLPIDENNVKWAELAIYRFNGISDSDLLEIYIPLLHTCIDIYLAADKDTGDLENQLRTFEKQGIKGSDKKNLFNAIDSVELRILN</sequence>
<dbReference type="AlphaFoldDB" id="A0A6J2XJD5"/>
<dbReference type="PROSITE" id="PS50195">
    <property type="entry name" value="PX"/>
    <property type="match status" value="1"/>
</dbReference>
<dbReference type="GO" id="GO:1901981">
    <property type="term" value="F:phosphatidylinositol phosphate binding"/>
    <property type="evidence" value="ECO:0007669"/>
    <property type="project" value="TreeGrafter"/>
</dbReference>
<evidence type="ECO:0000256" key="2">
    <source>
        <dbReference type="ARBA" id="ARBA00022448"/>
    </source>
</evidence>
<dbReference type="PANTHER" id="PTHR20939">
    <property type="entry name" value="SORTING NEXIN 20, 21"/>
    <property type="match status" value="1"/>
</dbReference>
<dbReference type="GO" id="GO:0031901">
    <property type="term" value="C:early endosome membrane"/>
    <property type="evidence" value="ECO:0007669"/>
    <property type="project" value="UniProtKB-SubCell"/>
</dbReference>
<evidence type="ECO:0000256" key="3">
    <source>
        <dbReference type="ARBA" id="ARBA00022753"/>
    </source>
</evidence>
<proteinExistence type="predicted"/>
<dbReference type="InterPro" id="IPR036871">
    <property type="entry name" value="PX_dom_sf"/>
</dbReference>
<evidence type="ECO:0000256" key="1">
    <source>
        <dbReference type="ARBA" id="ARBA00004469"/>
    </source>
</evidence>
<dbReference type="SMART" id="SM00312">
    <property type="entry name" value="PX"/>
    <property type="match status" value="1"/>
</dbReference>
<comment type="subcellular location">
    <subcellularLocation>
        <location evidence="1">Early endosome membrane</location>
        <topology evidence="1">Peripheral membrane protein</topology>
        <orientation evidence="1">Cytoplasmic side</orientation>
    </subcellularLocation>
</comment>
<keyword evidence="6" id="KW-0472">Membrane</keyword>
<dbReference type="OrthoDB" id="5975050at2759"/>
<evidence type="ECO:0000313" key="9">
    <source>
        <dbReference type="RefSeq" id="XP_030751211.1"/>
    </source>
</evidence>
<evidence type="ECO:0000256" key="4">
    <source>
        <dbReference type="ARBA" id="ARBA00022927"/>
    </source>
</evidence>
<dbReference type="InParanoid" id="A0A6J2XJD5"/>